<name>A0A6B0YWS7_9CHLR</name>
<dbReference type="InterPro" id="IPR051923">
    <property type="entry name" value="Glycosyl_Hydrolase_39"/>
</dbReference>
<organism evidence="4">
    <name type="scientific">Caldilineaceae bacterium SB0664_bin_27</name>
    <dbReference type="NCBI Taxonomy" id="2605260"/>
    <lineage>
        <taxon>Bacteria</taxon>
        <taxon>Bacillati</taxon>
        <taxon>Chloroflexota</taxon>
        <taxon>Caldilineae</taxon>
        <taxon>Caldilineales</taxon>
        <taxon>Caldilineaceae</taxon>
    </lineage>
</organism>
<dbReference type="SUPFAM" id="SSF51445">
    <property type="entry name" value="(Trans)glycosidases"/>
    <property type="match status" value="1"/>
</dbReference>
<dbReference type="AlphaFoldDB" id="A0A6B0YWS7"/>
<dbReference type="Gene3D" id="3.20.20.80">
    <property type="entry name" value="Glycosidases"/>
    <property type="match status" value="1"/>
</dbReference>
<feature type="domain" description="Glycoside hydrolase family 42 N-terminal" evidence="3">
    <location>
        <begin position="82"/>
        <end position="136"/>
    </location>
</feature>
<dbReference type="GO" id="GO:0009341">
    <property type="term" value="C:beta-galactosidase complex"/>
    <property type="evidence" value="ECO:0007669"/>
    <property type="project" value="InterPro"/>
</dbReference>
<proteinExistence type="predicted"/>
<dbReference type="InterPro" id="IPR013529">
    <property type="entry name" value="Glyco_hydro_42_N"/>
</dbReference>
<dbReference type="Pfam" id="PF02449">
    <property type="entry name" value="Glyco_hydro_42"/>
    <property type="match status" value="1"/>
</dbReference>
<dbReference type="EMBL" id="VXRG01000135">
    <property type="protein sequence ID" value="MXY95087.1"/>
    <property type="molecule type" value="Genomic_DNA"/>
</dbReference>
<evidence type="ECO:0000313" key="4">
    <source>
        <dbReference type="EMBL" id="MXY95087.1"/>
    </source>
</evidence>
<evidence type="ECO:0000256" key="1">
    <source>
        <dbReference type="ARBA" id="ARBA00022801"/>
    </source>
</evidence>
<protein>
    <recommendedName>
        <fullName evidence="3">Glycoside hydrolase family 42 N-terminal domain-containing protein</fullName>
    </recommendedName>
</protein>
<dbReference type="PANTHER" id="PTHR12631:SF10">
    <property type="entry name" value="BETA-XYLOSIDASE-LIKE PROTEIN-RELATED"/>
    <property type="match status" value="1"/>
</dbReference>
<dbReference type="GO" id="GO:0004565">
    <property type="term" value="F:beta-galactosidase activity"/>
    <property type="evidence" value="ECO:0007669"/>
    <property type="project" value="InterPro"/>
</dbReference>
<dbReference type="GO" id="GO:0005975">
    <property type="term" value="P:carbohydrate metabolic process"/>
    <property type="evidence" value="ECO:0007669"/>
    <property type="project" value="InterPro"/>
</dbReference>
<accession>A0A6B0YWS7</accession>
<dbReference type="InterPro" id="IPR017853">
    <property type="entry name" value="GH"/>
</dbReference>
<reference evidence="4" key="1">
    <citation type="submission" date="2019-09" db="EMBL/GenBank/DDBJ databases">
        <title>Characterisation of the sponge microbiome using genome-centric metagenomics.</title>
        <authorList>
            <person name="Engelberts J.P."/>
            <person name="Robbins S.J."/>
            <person name="De Goeij J.M."/>
            <person name="Aranda M."/>
            <person name="Bell S.C."/>
            <person name="Webster N.S."/>
        </authorList>
    </citation>
    <scope>NUCLEOTIDE SEQUENCE</scope>
    <source>
        <strain evidence="4">SB0664_bin_27</strain>
    </source>
</reference>
<evidence type="ECO:0000259" key="3">
    <source>
        <dbReference type="Pfam" id="PF02449"/>
    </source>
</evidence>
<dbReference type="PANTHER" id="PTHR12631">
    <property type="entry name" value="ALPHA-L-IDURONIDASE"/>
    <property type="match status" value="1"/>
</dbReference>
<gene>
    <name evidence="4" type="ORF">F4Y42_16725</name>
</gene>
<keyword evidence="2" id="KW-0326">Glycosidase</keyword>
<evidence type="ECO:0000256" key="2">
    <source>
        <dbReference type="ARBA" id="ARBA00023295"/>
    </source>
</evidence>
<keyword evidence="1" id="KW-0378">Hydrolase</keyword>
<comment type="caution">
    <text evidence="4">The sequence shown here is derived from an EMBL/GenBank/DDBJ whole genome shotgun (WGS) entry which is preliminary data.</text>
</comment>
<sequence>MIGRFSSFLRRKSDAFNRIPPLAPPSPRAGKLIGVLLLCAVFGLSYRSYFRNWVPLGPQRTVATINPKMGVHTRLTDEPDAAKIKQSLEMVREMGAPWIVEYFPWAYYEPRRGHYEWSHPDLVIDHANRQGLTVIARLGYVPEWARPEDSHHLYLEEDNYEAFGRYAVEFVNRYRDKVAYLIIWNEPNLSLEWGFRPVDPASYVKMLKVVYPMVKAAAPEVQVLAGALAPTLDPPGSEWSMNDLDYLQRMYDAGAAPYFDILAIHAYGLGFDADEPAGESVINFRRSELLREIMVRNGDGHKTAMITEGGWNDHPRWTRAVRPAERILNSVRAYEIAIAEWPWLENVCLWVFRFPWDQKSYQDYFTFVGTDFEPKAIYLEMQAYAEGRFEAP</sequence>